<dbReference type="AlphaFoldDB" id="E3CXL9"/>
<protein>
    <submittedName>
        <fullName evidence="2">GCN5-related N-acetyltransferase</fullName>
    </submittedName>
</protein>
<reference evidence="2 3" key="1">
    <citation type="journal article" date="2010" name="Stand. Genomic Sci.">
        <title>Non-contiguous finished genome sequence of Aminomonas paucivorans type strain (GLU-3).</title>
        <authorList>
            <person name="Pitluck S."/>
            <person name="Yasawong M."/>
            <person name="Held B."/>
            <person name="Lapidus A."/>
            <person name="Nolan M."/>
            <person name="Copeland A."/>
            <person name="Lucas S."/>
            <person name="Del Rio T.G."/>
            <person name="Tice H."/>
            <person name="Cheng J.F."/>
            <person name="Chertkov O."/>
            <person name="Goodwin L."/>
            <person name="Tapia R."/>
            <person name="Han C."/>
            <person name="Liolios K."/>
            <person name="Ivanova N."/>
            <person name="Mavromatis K."/>
            <person name="Ovchinnikova G."/>
            <person name="Pati A."/>
            <person name="Chen A."/>
            <person name="Palaniappan K."/>
            <person name="Land M."/>
            <person name="Hauser L."/>
            <person name="Chang Y.J."/>
            <person name="Jeffries C.D."/>
            <person name="Pukall R."/>
            <person name="Spring S."/>
            <person name="Rohde M."/>
            <person name="Sikorski J."/>
            <person name="Goker M."/>
            <person name="Woyke T."/>
            <person name="Bristow J."/>
            <person name="Eisen J.A."/>
            <person name="Markowitz V."/>
            <person name="Hugenholtz P."/>
            <person name="Kyrpides N.C."/>
            <person name="Klenk H.P."/>
        </authorList>
    </citation>
    <scope>NUCLEOTIDE SEQUENCE [LARGE SCALE GENOMIC DNA]</scope>
    <source>
        <strain evidence="2 3">DSM 12260</strain>
    </source>
</reference>
<accession>E3CXL9</accession>
<feature type="domain" description="N-acetyltransferase" evidence="1">
    <location>
        <begin position="16"/>
        <end position="145"/>
    </location>
</feature>
<keyword evidence="3" id="KW-1185">Reference proteome</keyword>
<dbReference type="InterPro" id="IPR016181">
    <property type="entry name" value="Acyl_CoA_acyltransferase"/>
</dbReference>
<dbReference type="STRING" id="584708.Apau_2052"/>
<name>E3CXL9_9BACT</name>
<dbReference type="eggNOG" id="COG0456">
    <property type="taxonomic scope" value="Bacteria"/>
</dbReference>
<dbReference type="HOGENOM" id="CLU_086503_2_1_0"/>
<dbReference type="PROSITE" id="PS51186">
    <property type="entry name" value="GNAT"/>
    <property type="match status" value="1"/>
</dbReference>
<dbReference type="InterPro" id="IPR053144">
    <property type="entry name" value="Acetyltransferase_Butenolide"/>
</dbReference>
<dbReference type="PANTHER" id="PTHR43233:SF1">
    <property type="entry name" value="FAMILY N-ACETYLTRANSFERASE, PUTATIVE (AFU_ORTHOLOGUE AFUA_6G03350)-RELATED"/>
    <property type="match status" value="1"/>
</dbReference>
<dbReference type="PANTHER" id="PTHR43233">
    <property type="entry name" value="FAMILY N-ACETYLTRANSFERASE, PUTATIVE (AFU_ORTHOLOGUE AFUA_6G03350)-RELATED"/>
    <property type="match status" value="1"/>
</dbReference>
<sequence>MDPQGGGAMERWIGSYRLSDDQGLLRRDAICTLVQGSYWGCRRTRETIEASLEHSLCYGAYLGEEQVAFARVVTDRAVMFWLADVLVCPSHRGRGLGKGLVELVLDTPVLRGLTGLLATRDAPGLYARYGFVRDTEGRFMRRTPPEETPSP</sequence>
<dbReference type="EMBL" id="CM001022">
    <property type="protein sequence ID" value="EFQ24463.1"/>
    <property type="molecule type" value="Genomic_DNA"/>
</dbReference>
<evidence type="ECO:0000259" key="1">
    <source>
        <dbReference type="PROSITE" id="PS51186"/>
    </source>
</evidence>
<evidence type="ECO:0000313" key="3">
    <source>
        <dbReference type="Proteomes" id="UP000005096"/>
    </source>
</evidence>
<dbReference type="InterPro" id="IPR000182">
    <property type="entry name" value="GNAT_dom"/>
</dbReference>
<dbReference type="Gene3D" id="3.40.630.30">
    <property type="match status" value="1"/>
</dbReference>
<organism evidence="2 3">
    <name type="scientific">Aminomonas paucivorans DSM 12260</name>
    <dbReference type="NCBI Taxonomy" id="584708"/>
    <lineage>
        <taxon>Bacteria</taxon>
        <taxon>Thermotogati</taxon>
        <taxon>Synergistota</taxon>
        <taxon>Synergistia</taxon>
        <taxon>Synergistales</taxon>
        <taxon>Synergistaceae</taxon>
        <taxon>Aminomonas</taxon>
    </lineage>
</organism>
<dbReference type="Pfam" id="PF13508">
    <property type="entry name" value="Acetyltransf_7"/>
    <property type="match status" value="1"/>
</dbReference>
<gene>
    <name evidence="2" type="ORF">Apau_2052</name>
</gene>
<proteinExistence type="predicted"/>
<dbReference type="PaxDb" id="584708-Apau_2052"/>
<dbReference type="CDD" id="cd04301">
    <property type="entry name" value="NAT_SF"/>
    <property type="match status" value="1"/>
</dbReference>
<dbReference type="SUPFAM" id="SSF55729">
    <property type="entry name" value="Acyl-CoA N-acyltransferases (Nat)"/>
    <property type="match status" value="1"/>
</dbReference>
<evidence type="ECO:0000313" key="2">
    <source>
        <dbReference type="EMBL" id="EFQ24463.1"/>
    </source>
</evidence>
<dbReference type="Proteomes" id="UP000005096">
    <property type="component" value="Chromosome"/>
</dbReference>
<keyword evidence="2" id="KW-0808">Transferase</keyword>
<dbReference type="GO" id="GO:0016747">
    <property type="term" value="F:acyltransferase activity, transferring groups other than amino-acyl groups"/>
    <property type="evidence" value="ECO:0007669"/>
    <property type="project" value="InterPro"/>
</dbReference>